<dbReference type="InterPro" id="IPR028082">
    <property type="entry name" value="Peripla_BP_I"/>
</dbReference>
<keyword evidence="3" id="KW-0804">Transcription</keyword>
<feature type="domain" description="HTH lacI-type" evidence="4">
    <location>
        <begin position="9"/>
        <end position="63"/>
    </location>
</feature>
<keyword evidence="2" id="KW-0238">DNA-binding</keyword>
<keyword evidence="6" id="KW-1185">Reference proteome</keyword>
<dbReference type="PANTHER" id="PTHR30146:SF144">
    <property type="entry name" value="LACI-FAMILY TRANSCRIPTION REGULATOR"/>
    <property type="match status" value="1"/>
</dbReference>
<gene>
    <name evidence="5" type="ORF">ACFSQ3_10785</name>
</gene>
<dbReference type="Pfam" id="PF13407">
    <property type="entry name" value="Peripla_BP_4"/>
    <property type="match status" value="1"/>
</dbReference>
<keyword evidence="1" id="KW-0805">Transcription regulation</keyword>
<evidence type="ECO:0000256" key="3">
    <source>
        <dbReference type="ARBA" id="ARBA00023163"/>
    </source>
</evidence>
<accession>A0ABW5NNN4</accession>
<name>A0ABW5NNN4_9SPHI</name>
<dbReference type="Proteomes" id="UP001597393">
    <property type="component" value="Unassembled WGS sequence"/>
</dbReference>
<organism evidence="5 6">
    <name type="scientific">Sphingobacterium corticis</name>
    <dbReference type="NCBI Taxonomy" id="1812823"/>
    <lineage>
        <taxon>Bacteria</taxon>
        <taxon>Pseudomonadati</taxon>
        <taxon>Bacteroidota</taxon>
        <taxon>Sphingobacteriia</taxon>
        <taxon>Sphingobacteriales</taxon>
        <taxon>Sphingobacteriaceae</taxon>
        <taxon>Sphingobacterium</taxon>
    </lineage>
</organism>
<dbReference type="InterPro" id="IPR010982">
    <property type="entry name" value="Lambda_DNA-bd_dom_sf"/>
</dbReference>
<dbReference type="SUPFAM" id="SSF47413">
    <property type="entry name" value="lambda repressor-like DNA-binding domains"/>
    <property type="match status" value="1"/>
</dbReference>
<dbReference type="EMBL" id="JBHUMA010000006">
    <property type="protein sequence ID" value="MFD2599437.1"/>
    <property type="molecule type" value="Genomic_DNA"/>
</dbReference>
<dbReference type="PROSITE" id="PS50932">
    <property type="entry name" value="HTH_LACI_2"/>
    <property type="match status" value="1"/>
</dbReference>
<dbReference type="CDD" id="cd06307">
    <property type="entry name" value="PBP1_sugar_binding"/>
    <property type="match status" value="1"/>
</dbReference>
<evidence type="ECO:0000256" key="2">
    <source>
        <dbReference type="ARBA" id="ARBA00023125"/>
    </source>
</evidence>
<dbReference type="CDD" id="cd01392">
    <property type="entry name" value="HTH_LacI"/>
    <property type="match status" value="1"/>
</dbReference>
<evidence type="ECO:0000256" key="1">
    <source>
        <dbReference type="ARBA" id="ARBA00023015"/>
    </source>
</evidence>
<evidence type="ECO:0000313" key="5">
    <source>
        <dbReference type="EMBL" id="MFD2599437.1"/>
    </source>
</evidence>
<protein>
    <submittedName>
        <fullName evidence="5">Substrate-binding domain-containing protein</fullName>
    </submittedName>
</protein>
<dbReference type="RefSeq" id="WP_380869563.1">
    <property type="nucleotide sequence ID" value="NZ_JBHUMA010000006.1"/>
</dbReference>
<dbReference type="PANTHER" id="PTHR30146">
    <property type="entry name" value="LACI-RELATED TRANSCRIPTIONAL REPRESSOR"/>
    <property type="match status" value="1"/>
</dbReference>
<dbReference type="SMART" id="SM00354">
    <property type="entry name" value="HTH_LACI"/>
    <property type="match status" value="1"/>
</dbReference>
<evidence type="ECO:0000259" key="4">
    <source>
        <dbReference type="PROSITE" id="PS50932"/>
    </source>
</evidence>
<dbReference type="InterPro" id="IPR025997">
    <property type="entry name" value="SBP_2_dom"/>
</dbReference>
<dbReference type="Pfam" id="PF00356">
    <property type="entry name" value="LacI"/>
    <property type="match status" value="1"/>
</dbReference>
<dbReference type="Gene3D" id="1.10.260.40">
    <property type="entry name" value="lambda repressor-like DNA-binding domains"/>
    <property type="match status" value="1"/>
</dbReference>
<dbReference type="Gene3D" id="3.40.50.2300">
    <property type="match status" value="2"/>
</dbReference>
<dbReference type="InterPro" id="IPR000843">
    <property type="entry name" value="HTH_LacI"/>
</dbReference>
<dbReference type="PROSITE" id="PS00356">
    <property type="entry name" value="HTH_LACI_1"/>
    <property type="match status" value="1"/>
</dbReference>
<evidence type="ECO:0000313" key="6">
    <source>
        <dbReference type="Proteomes" id="UP001597393"/>
    </source>
</evidence>
<reference evidence="6" key="1">
    <citation type="journal article" date="2019" name="Int. J. Syst. Evol. Microbiol.">
        <title>The Global Catalogue of Microorganisms (GCM) 10K type strain sequencing project: providing services to taxonomists for standard genome sequencing and annotation.</title>
        <authorList>
            <consortium name="The Broad Institute Genomics Platform"/>
            <consortium name="The Broad Institute Genome Sequencing Center for Infectious Disease"/>
            <person name="Wu L."/>
            <person name="Ma J."/>
        </authorList>
    </citation>
    <scope>NUCLEOTIDE SEQUENCE [LARGE SCALE GENOMIC DNA]</scope>
    <source>
        <strain evidence="6">KCTC 42248</strain>
    </source>
</reference>
<dbReference type="SUPFAM" id="SSF53822">
    <property type="entry name" value="Periplasmic binding protein-like I"/>
    <property type="match status" value="1"/>
</dbReference>
<comment type="caution">
    <text evidence="5">The sequence shown here is derived from an EMBL/GenBank/DDBJ whole genome shotgun (WGS) entry which is preliminary data.</text>
</comment>
<sequence>MGNDESQGIGIKEIAIKANVSIGTVDRVLNNRVGVSQKTKDKVLAIVKEFDYKPNIMARRLASKKIVKLAVLIPAVSTETGYWNAPLNGINQAAEELSNFGVRIDKYFFDQNDRQTFDQQMAAVFDKEYHGALLAPMFESESKRFLVKCQDKKIPTVLINSDLNTTARISYVGPDLFQSGYVAAHLSKYLISEKQSALIVNISKEIDLHHHLLKKEEGFKAYFEKAGSDLSISKIDIRNTDYDSIKLALDKVMAAQKIDLVFVTNSRVASVAKYFADRKIKNVKLIGYDFLEENVNYMKENVIDFLICQKPQEQGYRGIMTLYQHLNGNAENPETQYMPIDILTKENYQYYKN</sequence>
<proteinExistence type="predicted"/>